<protein>
    <submittedName>
        <fullName evidence="7">ABC transporter ATP-binding protein</fullName>
    </submittedName>
</protein>
<proteinExistence type="inferred from homology"/>
<keyword evidence="3" id="KW-0547">Nucleotide-binding</keyword>
<evidence type="ECO:0000313" key="7">
    <source>
        <dbReference type="EMBL" id="MDA0163550.1"/>
    </source>
</evidence>
<dbReference type="SUPFAM" id="SSF52540">
    <property type="entry name" value="P-loop containing nucleoside triphosphate hydrolases"/>
    <property type="match status" value="1"/>
</dbReference>
<keyword evidence="5" id="KW-0029">Amino-acid transport</keyword>
<evidence type="ECO:0000259" key="6">
    <source>
        <dbReference type="PROSITE" id="PS50893"/>
    </source>
</evidence>
<gene>
    <name evidence="7" type="ORF">OM076_24970</name>
</gene>
<dbReference type="RefSeq" id="WP_270042796.1">
    <property type="nucleotide sequence ID" value="NZ_JAPDOD010000025.1"/>
</dbReference>
<dbReference type="PROSITE" id="PS00211">
    <property type="entry name" value="ABC_TRANSPORTER_1"/>
    <property type="match status" value="1"/>
</dbReference>
<dbReference type="GO" id="GO:0015658">
    <property type="term" value="F:branched-chain amino acid transmembrane transporter activity"/>
    <property type="evidence" value="ECO:0007669"/>
    <property type="project" value="InterPro"/>
</dbReference>
<keyword evidence="8" id="KW-1185">Reference proteome</keyword>
<accession>A0A9X3MY97</accession>
<dbReference type="InterPro" id="IPR052156">
    <property type="entry name" value="BCAA_Transport_ATP-bd_LivF"/>
</dbReference>
<sequence length="236" mass="25671">MAFLEVADIKTYYGNIQALKGVSLTVEEGECVTLIGSNGAGKSTTLRSISGLTPPRTGSIKLAGEEISLLPPQEIVGLGICQSPEGRKCFQRMTVRENLELGAYLRRDTSGISADLNRIFELFPRLDERQSQKAGTMSGGEQQMLAIGRALMGKPKVLLLDEPSMGISPVLTERIYETIEQINKDGMTILLVEQNANFALDVSNRAYVLETGKVSLSDSSENLRTNPEVQKAYLGT</sequence>
<name>A0A9X3MY97_9ACTN</name>
<dbReference type="Pfam" id="PF00005">
    <property type="entry name" value="ABC_tran"/>
    <property type="match status" value="1"/>
</dbReference>
<dbReference type="EMBL" id="JAPDOD010000025">
    <property type="protein sequence ID" value="MDA0163550.1"/>
    <property type="molecule type" value="Genomic_DNA"/>
</dbReference>
<evidence type="ECO:0000256" key="3">
    <source>
        <dbReference type="ARBA" id="ARBA00022741"/>
    </source>
</evidence>
<evidence type="ECO:0000256" key="5">
    <source>
        <dbReference type="ARBA" id="ARBA00022970"/>
    </source>
</evidence>
<dbReference type="PANTHER" id="PTHR43820">
    <property type="entry name" value="HIGH-AFFINITY BRANCHED-CHAIN AMINO ACID TRANSPORT ATP-BINDING PROTEIN LIVF"/>
    <property type="match status" value="1"/>
</dbReference>
<dbReference type="CDD" id="cd03224">
    <property type="entry name" value="ABC_TM1139_LivF_branched"/>
    <property type="match status" value="1"/>
</dbReference>
<dbReference type="GO" id="GO:0016887">
    <property type="term" value="F:ATP hydrolysis activity"/>
    <property type="evidence" value="ECO:0007669"/>
    <property type="project" value="InterPro"/>
</dbReference>
<dbReference type="PANTHER" id="PTHR43820:SF4">
    <property type="entry name" value="HIGH-AFFINITY BRANCHED-CHAIN AMINO ACID TRANSPORT ATP-BINDING PROTEIN LIVF"/>
    <property type="match status" value="1"/>
</dbReference>
<reference evidence="7" key="1">
    <citation type="submission" date="2022-10" db="EMBL/GenBank/DDBJ databases">
        <title>The WGS of Solirubrobacter ginsenosidimutans DSM 21036.</title>
        <authorList>
            <person name="Jiang Z."/>
        </authorList>
    </citation>
    <scope>NUCLEOTIDE SEQUENCE</scope>
    <source>
        <strain evidence="7">DSM 21036</strain>
    </source>
</reference>
<keyword evidence="4 7" id="KW-0067">ATP-binding</keyword>
<dbReference type="PROSITE" id="PS50893">
    <property type="entry name" value="ABC_TRANSPORTER_2"/>
    <property type="match status" value="1"/>
</dbReference>
<comment type="caution">
    <text evidence="7">The sequence shown here is derived from an EMBL/GenBank/DDBJ whole genome shotgun (WGS) entry which is preliminary data.</text>
</comment>
<dbReference type="PIRSF" id="PIRSF039137">
    <property type="entry name" value="ABC_branched_ATPase"/>
    <property type="match status" value="1"/>
</dbReference>
<dbReference type="SMART" id="SM00382">
    <property type="entry name" value="AAA"/>
    <property type="match status" value="1"/>
</dbReference>
<dbReference type="GO" id="GO:0005524">
    <property type="term" value="F:ATP binding"/>
    <property type="evidence" value="ECO:0007669"/>
    <property type="project" value="UniProtKB-KW"/>
</dbReference>
<dbReference type="InterPro" id="IPR030660">
    <property type="entry name" value="ABC_branched_ATPase_LivF/BraG"/>
</dbReference>
<dbReference type="InterPro" id="IPR003593">
    <property type="entry name" value="AAA+_ATPase"/>
</dbReference>
<evidence type="ECO:0000256" key="2">
    <source>
        <dbReference type="ARBA" id="ARBA00022448"/>
    </source>
</evidence>
<dbReference type="Proteomes" id="UP001149140">
    <property type="component" value="Unassembled WGS sequence"/>
</dbReference>
<dbReference type="AlphaFoldDB" id="A0A9X3MY97"/>
<dbReference type="Gene3D" id="3.40.50.300">
    <property type="entry name" value="P-loop containing nucleotide triphosphate hydrolases"/>
    <property type="match status" value="1"/>
</dbReference>
<dbReference type="GO" id="GO:0015807">
    <property type="term" value="P:L-amino acid transport"/>
    <property type="evidence" value="ECO:0007669"/>
    <property type="project" value="TreeGrafter"/>
</dbReference>
<organism evidence="7 8">
    <name type="scientific">Solirubrobacter ginsenosidimutans</name>
    <dbReference type="NCBI Taxonomy" id="490573"/>
    <lineage>
        <taxon>Bacteria</taxon>
        <taxon>Bacillati</taxon>
        <taxon>Actinomycetota</taxon>
        <taxon>Thermoleophilia</taxon>
        <taxon>Solirubrobacterales</taxon>
        <taxon>Solirubrobacteraceae</taxon>
        <taxon>Solirubrobacter</taxon>
    </lineage>
</organism>
<evidence type="ECO:0000256" key="1">
    <source>
        <dbReference type="ARBA" id="ARBA00005417"/>
    </source>
</evidence>
<dbReference type="InterPro" id="IPR017871">
    <property type="entry name" value="ABC_transporter-like_CS"/>
</dbReference>
<comment type="similarity">
    <text evidence="1">Belongs to the ABC transporter superfamily.</text>
</comment>
<keyword evidence="2" id="KW-0813">Transport</keyword>
<feature type="domain" description="ABC transporter" evidence="6">
    <location>
        <begin position="4"/>
        <end position="236"/>
    </location>
</feature>
<dbReference type="InterPro" id="IPR027417">
    <property type="entry name" value="P-loop_NTPase"/>
</dbReference>
<dbReference type="InterPro" id="IPR003439">
    <property type="entry name" value="ABC_transporter-like_ATP-bd"/>
</dbReference>
<evidence type="ECO:0000256" key="4">
    <source>
        <dbReference type="ARBA" id="ARBA00022840"/>
    </source>
</evidence>
<evidence type="ECO:0000313" key="8">
    <source>
        <dbReference type="Proteomes" id="UP001149140"/>
    </source>
</evidence>